<dbReference type="Pfam" id="PF13847">
    <property type="entry name" value="Methyltransf_31"/>
    <property type="match status" value="1"/>
</dbReference>
<evidence type="ECO:0000313" key="2">
    <source>
        <dbReference type="EMBL" id="KAE9986965.1"/>
    </source>
</evidence>
<dbReference type="InterPro" id="IPR025714">
    <property type="entry name" value="Methyltranfer_dom"/>
</dbReference>
<dbReference type="InterPro" id="IPR029063">
    <property type="entry name" value="SAM-dependent_MTases_sf"/>
</dbReference>
<dbReference type="Proteomes" id="UP000447873">
    <property type="component" value="Unassembled WGS sequence"/>
</dbReference>
<gene>
    <name evidence="2" type="ORF">EG328_004097</name>
</gene>
<feature type="domain" description="Methyltransferase" evidence="1">
    <location>
        <begin position="30"/>
        <end position="149"/>
    </location>
</feature>
<accession>A0A8H3Z5P1</accession>
<reference evidence="2 3" key="1">
    <citation type="submission" date="2018-12" db="EMBL/GenBank/DDBJ databases">
        <title>Venturia inaequalis Genome Resource.</title>
        <authorList>
            <person name="Lichtner F.J."/>
        </authorList>
    </citation>
    <scope>NUCLEOTIDE SEQUENCE [LARGE SCALE GENOMIC DNA]</scope>
    <source>
        <strain evidence="2 3">120213</strain>
    </source>
</reference>
<dbReference type="AlphaFoldDB" id="A0A8H3Z5P1"/>
<evidence type="ECO:0000259" key="1">
    <source>
        <dbReference type="Pfam" id="PF13847"/>
    </source>
</evidence>
<organism evidence="2 3">
    <name type="scientific">Venturia inaequalis</name>
    <name type="common">Apple scab fungus</name>
    <dbReference type="NCBI Taxonomy" id="5025"/>
    <lineage>
        <taxon>Eukaryota</taxon>
        <taxon>Fungi</taxon>
        <taxon>Dikarya</taxon>
        <taxon>Ascomycota</taxon>
        <taxon>Pezizomycotina</taxon>
        <taxon>Dothideomycetes</taxon>
        <taxon>Pleosporomycetidae</taxon>
        <taxon>Venturiales</taxon>
        <taxon>Venturiaceae</taxon>
        <taxon>Venturia</taxon>
    </lineage>
</organism>
<sequence>MAPTYNTRWLRGDIEDEAILEDLLQLSPGSELSILDVGCGAGRLLATARKLTSGWLAGIDNCDAMLNAARKHIDRGGPDSHSTLFKLDIATLPSLSKSKQSKLNLGGKGYDIIICMHTLSHFHGVEGPILRALHDLLEPTTGRMVFDIERTPVVFSGIDYGILVQQHMPESTVKIAKDAARMNERMSKLRAAPYGSMHQSLTIPGQLASGEKWSWTDAVHVRLANDMDARGKIVPVRLRLSPADYEARLTLLPVGIANDHMAIMELSRQEHKAIRQARGEVVGGVDVLQDPRSVKAIVVTSRNG</sequence>
<dbReference type="SUPFAM" id="SSF53335">
    <property type="entry name" value="S-adenosyl-L-methionine-dependent methyltransferases"/>
    <property type="match status" value="1"/>
</dbReference>
<protein>
    <recommendedName>
        <fullName evidence="1">Methyltransferase domain-containing protein</fullName>
    </recommendedName>
</protein>
<name>A0A8H3Z5P1_VENIN</name>
<dbReference type="CDD" id="cd02440">
    <property type="entry name" value="AdoMet_MTases"/>
    <property type="match status" value="1"/>
</dbReference>
<comment type="caution">
    <text evidence="2">The sequence shown here is derived from an EMBL/GenBank/DDBJ whole genome shotgun (WGS) entry which is preliminary data.</text>
</comment>
<evidence type="ECO:0000313" key="3">
    <source>
        <dbReference type="Proteomes" id="UP000447873"/>
    </source>
</evidence>
<proteinExistence type="predicted"/>
<dbReference type="Gene3D" id="3.40.50.150">
    <property type="entry name" value="Vaccinia Virus protein VP39"/>
    <property type="match status" value="1"/>
</dbReference>
<dbReference type="EMBL" id="WNWS01000023">
    <property type="protein sequence ID" value="KAE9986965.1"/>
    <property type="molecule type" value="Genomic_DNA"/>
</dbReference>